<name>A0ABD2Q5P0_9PLAT</name>
<protein>
    <submittedName>
        <fullName evidence="2">Uncharacterized protein</fullName>
    </submittedName>
</protein>
<dbReference type="Proteomes" id="UP001626550">
    <property type="component" value="Unassembled WGS sequence"/>
</dbReference>
<feature type="compositionally biased region" description="Polar residues" evidence="1">
    <location>
        <begin position="21"/>
        <end position="30"/>
    </location>
</feature>
<feature type="compositionally biased region" description="Basic residues" evidence="1">
    <location>
        <begin position="86"/>
        <end position="103"/>
    </location>
</feature>
<organism evidence="2 3">
    <name type="scientific">Cichlidogyrus casuarinus</name>
    <dbReference type="NCBI Taxonomy" id="1844966"/>
    <lineage>
        <taxon>Eukaryota</taxon>
        <taxon>Metazoa</taxon>
        <taxon>Spiralia</taxon>
        <taxon>Lophotrochozoa</taxon>
        <taxon>Platyhelminthes</taxon>
        <taxon>Monogenea</taxon>
        <taxon>Monopisthocotylea</taxon>
        <taxon>Dactylogyridea</taxon>
        <taxon>Ancyrocephalidae</taxon>
        <taxon>Cichlidogyrus</taxon>
    </lineage>
</organism>
<comment type="caution">
    <text evidence="2">The sequence shown here is derived from an EMBL/GenBank/DDBJ whole genome shotgun (WGS) entry which is preliminary data.</text>
</comment>
<dbReference type="EMBL" id="JBJKFK010000875">
    <property type="protein sequence ID" value="KAL3314899.1"/>
    <property type="molecule type" value="Genomic_DNA"/>
</dbReference>
<sequence>MHVVSRPKSKSKANRKEVTDRSSAATTQTGKRAMLAADGGAPQTTLQRRLVLSNQRWKAKLRRLSLVMGSRQRVVPQGSRLATRNNRLHPSRPKWRRRRKKRLNPLTRKGVQKLAQSAGSP</sequence>
<evidence type="ECO:0000313" key="2">
    <source>
        <dbReference type="EMBL" id="KAL3314899.1"/>
    </source>
</evidence>
<feature type="compositionally biased region" description="Basic residues" evidence="1">
    <location>
        <begin position="1"/>
        <end position="13"/>
    </location>
</feature>
<reference evidence="2 3" key="1">
    <citation type="submission" date="2024-11" db="EMBL/GenBank/DDBJ databases">
        <title>Adaptive evolution of stress response genes in parasites aligns with host niche diversity.</title>
        <authorList>
            <person name="Hahn C."/>
            <person name="Resl P."/>
        </authorList>
    </citation>
    <scope>NUCLEOTIDE SEQUENCE [LARGE SCALE GENOMIC DNA]</scope>
    <source>
        <strain evidence="2">EGGRZ-B1_66</strain>
        <tissue evidence="2">Body</tissue>
    </source>
</reference>
<feature type="region of interest" description="Disordered" evidence="1">
    <location>
        <begin position="71"/>
        <end position="121"/>
    </location>
</feature>
<feature type="region of interest" description="Disordered" evidence="1">
    <location>
        <begin position="1"/>
        <end position="42"/>
    </location>
</feature>
<keyword evidence="3" id="KW-1185">Reference proteome</keyword>
<evidence type="ECO:0000256" key="1">
    <source>
        <dbReference type="SAM" id="MobiDB-lite"/>
    </source>
</evidence>
<dbReference type="AlphaFoldDB" id="A0ABD2Q5P0"/>
<evidence type="ECO:0000313" key="3">
    <source>
        <dbReference type="Proteomes" id="UP001626550"/>
    </source>
</evidence>
<accession>A0ABD2Q5P0</accession>
<gene>
    <name evidence="2" type="ORF">Ciccas_006473</name>
</gene>
<proteinExistence type="predicted"/>